<gene>
    <name evidence="1" type="ORF">S03H2_67670</name>
</gene>
<proteinExistence type="predicted"/>
<name>X1JG41_9ZZZZ</name>
<evidence type="ECO:0008006" key="2">
    <source>
        <dbReference type="Google" id="ProtNLM"/>
    </source>
</evidence>
<accession>X1JG41</accession>
<comment type="caution">
    <text evidence="1">The sequence shown here is derived from an EMBL/GenBank/DDBJ whole genome shotgun (WGS) entry which is preliminary data.</text>
</comment>
<reference evidence="1" key="1">
    <citation type="journal article" date="2014" name="Front. Microbiol.">
        <title>High frequency of phylogenetically diverse reductive dehalogenase-homologous genes in deep subseafloor sedimentary metagenomes.</title>
        <authorList>
            <person name="Kawai M."/>
            <person name="Futagami T."/>
            <person name="Toyoda A."/>
            <person name="Takaki Y."/>
            <person name="Nishi S."/>
            <person name="Hori S."/>
            <person name="Arai W."/>
            <person name="Tsubouchi T."/>
            <person name="Morono Y."/>
            <person name="Uchiyama I."/>
            <person name="Ito T."/>
            <person name="Fujiyama A."/>
            <person name="Inagaki F."/>
            <person name="Takami H."/>
        </authorList>
    </citation>
    <scope>NUCLEOTIDE SEQUENCE</scope>
    <source>
        <strain evidence="1">Expedition CK06-06</strain>
    </source>
</reference>
<feature type="non-terminal residue" evidence="1">
    <location>
        <position position="69"/>
    </location>
</feature>
<evidence type="ECO:0000313" key="1">
    <source>
        <dbReference type="EMBL" id="GAH77304.1"/>
    </source>
</evidence>
<protein>
    <recommendedName>
        <fullName evidence="2">Methyltransferase type 11 domain-containing protein</fullName>
    </recommendedName>
</protein>
<organism evidence="1">
    <name type="scientific">marine sediment metagenome</name>
    <dbReference type="NCBI Taxonomy" id="412755"/>
    <lineage>
        <taxon>unclassified sequences</taxon>
        <taxon>metagenomes</taxon>
        <taxon>ecological metagenomes</taxon>
    </lineage>
</organism>
<dbReference type="AlphaFoldDB" id="X1JG41"/>
<dbReference type="EMBL" id="BARU01044353">
    <property type="protein sequence ID" value="GAH77304.1"/>
    <property type="molecule type" value="Genomic_DNA"/>
</dbReference>
<sequence>MVEPIHYTNKDKFILDACCGLRAFWFDKHHPNTLYIDKRTREKGFDDFRPNFCIKPDVEMDFRKLDFPD</sequence>